<feature type="domain" description="Thioredoxin" evidence="1">
    <location>
        <begin position="19"/>
        <end position="103"/>
    </location>
</feature>
<dbReference type="Proteomes" id="UP000095282">
    <property type="component" value="Unplaced"/>
</dbReference>
<proteinExistence type="predicted"/>
<dbReference type="InterPro" id="IPR036249">
    <property type="entry name" value="Thioredoxin-like_sf"/>
</dbReference>
<dbReference type="Pfam" id="PF00085">
    <property type="entry name" value="Thioredoxin"/>
    <property type="match status" value="1"/>
</dbReference>
<evidence type="ECO:0000313" key="3">
    <source>
        <dbReference type="WBParaSite" id="Csp11.Scaffold630.g20806.t1"/>
    </source>
</evidence>
<dbReference type="WBParaSite" id="Csp11.Scaffold630.g20806.t1">
    <property type="protein sequence ID" value="Csp11.Scaffold630.g20806.t1"/>
    <property type="gene ID" value="Csp11.Scaffold630.g20806"/>
</dbReference>
<protein>
    <submittedName>
        <fullName evidence="3">Thioredoxin domain-containing protein</fullName>
    </submittedName>
</protein>
<reference evidence="3" key="1">
    <citation type="submission" date="2016-11" db="UniProtKB">
        <authorList>
            <consortium name="WormBaseParasite"/>
        </authorList>
    </citation>
    <scope>IDENTIFICATION</scope>
</reference>
<dbReference type="Gene3D" id="3.40.30.10">
    <property type="entry name" value="Glutaredoxin"/>
    <property type="match status" value="1"/>
</dbReference>
<keyword evidence="2" id="KW-1185">Reference proteome</keyword>
<dbReference type="AlphaFoldDB" id="A0A1I7UZ66"/>
<dbReference type="InterPro" id="IPR013766">
    <property type="entry name" value="Thioredoxin_domain"/>
</dbReference>
<evidence type="ECO:0000259" key="1">
    <source>
        <dbReference type="Pfam" id="PF00085"/>
    </source>
</evidence>
<name>A0A1I7UZ66_9PELO</name>
<organism evidence="2 3">
    <name type="scientific">Caenorhabditis tropicalis</name>
    <dbReference type="NCBI Taxonomy" id="1561998"/>
    <lineage>
        <taxon>Eukaryota</taxon>
        <taxon>Metazoa</taxon>
        <taxon>Ecdysozoa</taxon>
        <taxon>Nematoda</taxon>
        <taxon>Chromadorea</taxon>
        <taxon>Rhabditida</taxon>
        <taxon>Rhabditina</taxon>
        <taxon>Rhabditomorpha</taxon>
        <taxon>Rhabditoidea</taxon>
        <taxon>Rhabditidae</taxon>
        <taxon>Peloderinae</taxon>
        <taxon>Caenorhabditis</taxon>
    </lineage>
</organism>
<dbReference type="PANTHER" id="PTHR10438">
    <property type="entry name" value="THIOREDOXIN"/>
    <property type="match status" value="1"/>
</dbReference>
<accession>A0A1I7UZ66</accession>
<evidence type="ECO:0000313" key="2">
    <source>
        <dbReference type="Proteomes" id="UP000095282"/>
    </source>
</evidence>
<dbReference type="eggNOG" id="KOG0907">
    <property type="taxonomic scope" value="Eukaryota"/>
</dbReference>
<dbReference type="STRING" id="1561998.A0A1I7UZ66"/>
<sequence>MSIRIQNSVQLRRLLEERKSAPVILYFKAEWNRDCTCLHEPVETTASNYSDHIPIVSIDIDACPDVALQYSVKTTPHFKLLVQGVEEHSFTGKNLKSLQEMVTKALQSIIIFDENVYSAGVFTWS</sequence>
<dbReference type="SUPFAM" id="SSF52833">
    <property type="entry name" value="Thioredoxin-like"/>
    <property type="match status" value="1"/>
</dbReference>
<dbReference type="InterPro" id="IPR050620">
    <property type="entry name" value="Thioredoxin_H-type-like"/>
</dbReference>
<dbReference type="CDD" id="cd02947">
    <property type="entry name" value="TRX_family"/>
    <property type="match status" value="1"/>
</dbReference>
<dbReference type="PANTHER" id="PTHR10438:SF468">
    <property type="entry name" value="THIOREDOXIN-1-RELATED"/>
    <property type="match status" value="1"/>
</dbReference>